<feature type="signal peptide" evidence="1">
    <location>
        <begin position="1"/>
        <end position="18"/>
    </location>
</feature>
<reference evidence="2 3" key="1">
    <citation type="journal article" date="2018" name="Sci. Rep.">
        <title>Comparative analysis of the Pocillopora damicornis genome highlights role of immune system in coral evolution.</title>
        <authorList>
            <person name="Cunning R."/>
            <person name="Bay R.A."/>
            <person name="Gillette P."/>
            <person name="Baker A.C."/>
            <person name="Traylor-Knowles N."/>
        </authorList>
    </citation>
    <scope>NUCLEOTIDE SEQUENCE [LARGE SCALE GENOMIC DNA]</scope>
    <source>
        <strain evidence="2">RSMAS</strain>
        <tissue evidence="2">Whole animal</tissue>
    </source>
</reference>
<feature type="chain" id="PRO_5018206882" evidence="1">
    <location>
        <begin position="19"/>
        <end position="232"/>
    </location>
</feature>
<dbReference type="AlphaFoldDB" id="A0A3M6U5M9"/>
<dbReference type="EMBL" id="RCHS01002239">
    <property type="protein sequence ID" value="RMX48778.1"/>
    <property type="molecule type" value="Genomic_DNA"/>
</dbReference>
<comment type="caution">
    <text evidence="2">The sequence shown here is derived from an EMBL/GenBank/DDBJ whole genome shotgun (WGS) entry which is preliminary data.</text>
</comment>
<dbReference type="OrthoDB" id="5984802at2759"/>
<name>A0A3M6U5M9_POCDA</name>
<organism evidence="2 3">
    <name type="scientific">Pocillopora damicornis</name>
    <name type="common">Cauliflower coral</name>
    <name type="synonym">Millepora damicornis</name>
    <dbReference type="NCBI Taxonomy" id="46731"/>
    <lineage>
        <taxon>Eukaryota</taxon>
        <taxon>Metazoa</taxon>
        <taxon>Cnidaria</taxon>
        <taxon>Anthozoa</taxon>
        <taxon>Hexacorallia</taxon>
        <taxon>Scleractinia</taxon>
        <taxon>Astrocoeniina</taxon>
        <taxon>Pocilloporidae</taxon>
        <taxon>Pocillopora</taxon>
    </lineage>
</organism>
<keyword evidence="1" id="KW-0732">Signal</keyword>
<evidence type="ECO:0000256" key="1">
    <source>
        <dbReference type="SAM" id="SignalP"/>
    </source>
</evidence>
<dbReference type="Proteomes" id="UP000275408">
    <property type="component" value="Unassembled WGS sequence"/>
</dbReference>
<dbReference type="PANTHER" id="PTHR46289">
    <property type="entry name" value="52 KDA REPRESSOR OF THE INHIBITOR OF THE PROTEIN KINASE-LIKE PROTEIN-RELATED"/>
    <property type="match status" value="1"/>
</dbReference>
<gene>
    <name evidence="2" type="ORF">pdam_00001515</name>
</gene>
<protein>
    <submittedName>
        <fullName evidence="2">Uncharacterized protein</fullName>
    </submittedName>
</protein>
<evidence type="ECO:0000313" key="3">
    <source>
        <dbReference type="Proteomes" id="UP000275408"/>
    </source>
</evidence>
<evidence type="ECO:0000313" key="2">
    <source>
        <dbReference type="EMBL" id="RMX48778.1"/>
    </source>
</evidence>
<dbReference type="PANTHER" id="PTHR46289:SF14">
    <property type="entry name" value="DUF4371 DOMAIN-CONTAINING PROTEIN"/>
    <property type="match status" value="1"/>
</dbReference>
<dbReference type="InterPro" id="IPR052958">
    <property type="entry name" value="IFN-induced_PKR_regulator"/>
</dbReference>
<sequence length="232" mass="26198">MLFISIVDLMLSLCIVHASKLPLVRNIMDTMQEATLAFKFSAKRLFVFKEQLGDNPVAREEMGRRSKLKVLCETRWASRADCQAVFFDAFKVIVDTLDQLSEEGDSKARAFYASILKWDCIITLSPDLELIQASEEAKTCFSVLNAERNDDAVWEALMEKAIEIASDYGIDPSSPRTAGRQQHHNNVPADTPSAYWKRAMYLPFLDHLVTEINEKLVVPQPGFEAQLLIPGK</sequence>
<accession>A0A3M6U5M9</accession>
<keyword evidence="3" id="KW-1185">Reference proteome</keyword>
<proteinExistence type="predicted"/>